<evidence type="ECO:0000256" key="7">
    <source>
        <dbReference type="SAM" id="MobiDB-lite"/>
    </source>
</evidence>
<evidence type="ECO:0000256" key="4">
    <source>
        <dbReference type="ARBA" id="ARBA00022833"/>
    </source>
</evidence>
<dbReference type="InterPro" id="IPR004330">
    <property type="entry name" value="FAR1_DNA_bnd_dom"/>
</dbReference>
<feature type="compositionally biased region" description="Polar residues" evidence="7">
    <location>
        <begin position="362"/>
        <end position="380"/>
    </location>
</feature>
<name>A0ABQ8HPF0_9ROSI</name>
<evidence type="ECO:0000256" key="5">
    <source>
        <dbReference type="PROSITE-ProRule" id="PRU00325"/>
    </source>
</evidence>
<evidence type="ECO:0000256" key="6">
    <source>
        <dbReference type="RuleBase" id="RU367018"/>
    </source>
</evidence>
<evidence type="ECO:0000256" key="3">
    <source>
        <dbReference type="ARBA" id="ARBA00022771"/>
    </source>
</evidence>
<keyword evidence="10" id="KW-1185">Reference proteome</keyword>
<evidence type="ECO:0000256" key="1">
    <source>
        <dbReference type="ARBA" id="ARBA00005889"/>
    </source>
</evidence>
<dbReference type="InterPro" id="IPR006564">
    <property type="entry name" value="Znf_PMZ"/>
</dbReference>
<evidence type="ECO:0000259" key="8">
    <source>
        <dbReference type="PROSITE" id="PS50966"/>
    </source>
</evidence>
<evidence type="ECO:0000256" key="2">
    <source>
        <dbReference type="ARBA" id="ARBA00022723"/>
    </source>
</evidence>
<dbReference type="SMART" id="SM00575">
    <property type="entry name" value="ZnF_PMZ"/>
    <property type="match status" value="1"/>
</dbReference>
<dbReference type="Pfam" id="PF03101">
    <property type="entry name" value="FAR1"/>
    <property type="match status" value="1"/>
</dbReference>
<organism evidence="9 10">
    <name type="scientific">Xanthoceras sorbifolium</name>
    <dbReference type="NCBI Taxonomy" id="99658"/>
    <lineage>
        <taxon>Eukaryota</taxon>
        <taxon>Viridiplantae</taxon>
        <taxon>Streptophyta</taxon>
        <taxon>Embryophyta</taxon>
        <taxon>Tracheophyta</taxon>
        <taxon>Spermatophyta</taxon>
        <taxon>Magnoliopsida</taxon>
        <taxon>eudicotyledons</taxon>
        <taxon>Gunneridae</taxon>
        <taxon>Pentapetalae</taxon>
        <taxon>rosids</taxon>
        <taxon>malvids</taxon>
        <taxon>Sapindales</taxon>
        <taxon>Sapindaceae</taxon>
        <taxon>Xanthoceroideae</taxon>
        <taxon>Xanthoceras</taxon>
    </lineage>
</organism>
<comment type="caution">
    <text evidence="9">The sequence shown here is derived from an EMBL/GenBank/DDBJ whole genome shotgun (WGS) entry which is preliminary data.</text>
</comment>
<evidence type="ECO:0000313" key="9">
    <source>
        <dbReference type="EMBL" id="KAH7566127.1"/>
    </source>
</evidence>
<proteinExistence type="inferred from homology"/>
<dbReference type="InterPro" id="IPR007527">
    <property type="entry name" value="Znf_SWIM"/>
</dbReference>
<feature type="domain" description="SWIM-type" evidence="8">
    <location>
        <begin position="224"/>
        <end position="260"/>
    </location>
</feature>
<dbReference type="PROSITE" id="PS50966">
    <property type="entry name" value="ZF_SWIM"/>
    <property type="match status" value="1"/>
</dbReference>
<keyword evidence="4 6" id="KW-0862">Zinc</keyword>
<dbReference type="Pfam" id="PF04434">
    <property type="entry name" value="SWIM"/>
    <property type="match status" value="1"/>
</dbReference>
<gene>
    <name evidence="9" type="ORF">JRO89_XS08G0099600</name>
</gene>
<sequence length="437" mass="49603">MEFMEMEMEMEMTSLGDEETIHVYQGSSDFSGPQTDTDTNNLEPYEGMVFESEEAAKAFYNSYARRIGFSTRVSMSRRSRRDGAIIQRSFVCAKEGFRVDKDNPLPRLKRPRAQTRVGCKALMVVKIQDPGRWVVSSFVKEHNHELVPPDKVHCLRSHRHVSGSAKSLIDTLQGAGIGPSGIMSALIKEYGGISNTLTFSTKLENEDAVTTYRIAKFGESNKAYLVSFNVREMKVTCSCQMFEYSGLLCRHILAVFRVTNVLTLPSRYVLKRWTRNAKSGVILEDHTSNFFDGSKESLTVRYNNLRHEALKYVDKGYKSTDIYNVAMDALREAANKVALAEKNGGKVAVSNRHCGEDHKLQRNQTNTTSQDHQWCSQQPASEDDQDRKIHKLSVKLERAKRKCELYRANLLSLLKDMEGQKLQLSVKVQNIKLGMKD</sequence>
<keyword evidence="3 5" id="KW-0863">Zinc-finger</keyword>
<evidence type="ECO:0000313" key="10">
    <source>
        <dbReference type="Proteomes" id="UP000827721"/>
    </source>
</evidence>
<protein>
    <recommendedName>
        <fullName evidence="6">Protein FAR1-RELATED SEQUENCE</fullName>
    </recommendedName>
</protein>
<accession>A0ABQ8HPF0</accession>
<feature type="region of interest" description="Disordered" evidence="7">
    <location>
        <begin position="362"/>
        <end position="387"/>
    </location>
</feature>
<keyword evidence="2 6" id="KW-0479">Metal-binding</keyword>
<dbReference type="InterPro" id="IPR031052">
    <property type="entry name" value="FHY3/FAR1"/>
</dbReference>
<keyword evidence="6" id="KW-0539">Nucleus</keyword>
<comment type="subcellular location">
    <subcellularLocation>
        <location evidence="6">Nucleus</location>
    </subcellularLocation>
</comment>
<comment type="similarity">
    <text evidence="1 6">Belongs to the FHY3/FAR1 family.</text>
</comment>
<dbReference type="Proteomes" id="UP000827721">
    <property type="component" value="Unassembled WGS sequence"/>
</dbReference>
<comment type="function">
    <text evidence="6">Putative transcription activator involved in regulating light control of development.</text>
</comment>
<reference evidence="9 10" key="1">
    <citation type="submission" date="2021-02" db="EMBL/GenBank/DDBJ databases">
        <title>Plant Genome Project.</title>
        <authorList>
            <person name="Zhang R.-G."/>
        </authorList>
    </citation>
    <scope>NUCLEOTIDE SEQUENCE [LARGE SCALE GENOMIC DNA]</scope>
    <source>
        <tissue evidence="9">Leaves</tissue>
    </source>
</reference>
<dbReference type="EMBL" id="JAFEMO010000008">
    <property type="protein sequence ID" value="KAH7566127.1"/>
    <property type="molecule type" value="Genomic_DNA"/>
</dbReference>
<dbReference type="PANTHER" id="PTHR31669">
    <property type="entry name" value="PROTEIN FAR1-RELATED SEQUENCE 10-RELATED"/>
    <property type="match status" value="1"/>
</dbReference>
<dbReference type="PANTHER" id="PTHR31669:SF293">
    <property type="entry name" value="PROTEIN FAR1-RELATED SEQUENCE"/>
    <property type="match status" value="1"/>
</dbReference>